<dbReference type="SMART" id="SM00249">
    <property type="entry name" value="PHD"/>
    <property type="match status" value="2"/>
</dbReference>
<protein>
    <submittedName>
        <fullName evidence="6">Uncharacterized protein</fullName>
    </submittedName>
</protein>
<dbReference type="CDD" id="cd15560">
    <property type="entry name" value="PHD2_3_BPTF"/>
    <property type="match status" value="1"/>
</dbReference>
<keyword evidence="4" id="KW-0103">Bromodomain</keyword>
<dbReference type="InterPro" id="IPR013083">
    <property type="entry name" value="Znf_RING/FYVE/PHD"/>
</dbReference>
<dbReference type="GO" id="GO:0008270">
    <property type="term" value="F:zinc ion binding"/>
    <property type="evidence" value="ECO:0007669"/>
    <property type="project" value="UniProtKB-KW"/>
</dbReference>
<proteinExistence type="predicted"/>
<feature type="non-terminal residue" evidence="6">
    <location>
        <position position="464"/>
    </location>
</feature>
<dbReference type="GO" id="GO:0000978">
    <property type="term" value="F:RNA polymerase II cis-regulatory region sequence-specific DNA binding"/>
    <property type="evidence" value="ECO:0007669"/>
    <property type="project" value="TreeGrafter"/>
</dbReference>
<dbReference type="Gene3D" id="3.30.40.10">
    <property type="entry name" value="Zinc/RING finger domain, C3HC4 (zinc finger)"/>
    <property type="match status" value="2"/>
</dbReference>
<dbReference type="AlphaFoldDB" id="A0A7R8WBT9"/>
<name>A0A7R8WBT9_9CRUS</name>
<dbReference type="SUPFAM" id="SSF47370">
    <property type="entry name" value="Bromodomain"/>
    <property type="match status" value="1"/>
</dbReference>
<evidence type="ECO:0000256" key="2">
    <source>
        <dbReference type="ARBA" id="ARBA00022771"/>
    </source>
</evidence>
<accession>A0A7R8WBT9</accession>
<dbReference type="InterPro" id="IPR019787">
    <property type="entry name" value="Znf_PHD-finger"/>
</dbReference>
<feature type="compositionally biased region" description="Basic and acidic residues" evidence="5">
    <location>
        <begin position="185"/>
        <end position="194"/>
    </location>
</feature>
<evidence type="ECO:0000256" key="4">
    <source>
        <dbReference type="ARBA" id="ARBA00023117"/>
    </source>
</evidence>
<dbReference type="InterPro" id="IPR038028">
    <property type="entry name" value="BPTF"/>
</dbReference>
<dbReference type="PANTHER" id="PTHR45975:SF2">
    <property type="entry name" value="NUCLEOSOME-REMODELING FACTOR SUBUNIT BPTF"/>
    <property type="match status" value="1"/>
</dbReference>
<evidence type="ECO:0000256" key="1">
    <source>
        <dbReference type="ARBA" id="ARBA00022723"/>
    </source>
</evidence>
<gene>
    <name evidence="6" type="ORF">CTOB1V02_LOCUS3882</name>
</gene>
<organism evidence="6">
    <name type="scientific">Cyprideis torosa</name>
    <dbReference type="NCBI Taxonomy" id="163714"/>
    <lineage>
        <taxon>Eukaryota</taxon>
        <taxon>Metazoa</taxon>
        <taxon>Ecdysozoa</taxon>
        <taxon>Arthropoda</taxon>
        <taxon>Crustacea</taxon>
        <taxon>Oligostraca</taxon>
        <taxon>Ostracoda</taxon>
        <taxon>Podocopa</taxon>
        <taxon>Podocopida</taxon>
        <taxon>Cytherocopina</taxon>
        <taxon>Cytheroidea</taxon>
        <taxon>Cytherideidae</taxon>
        <taxon>Cyprideis</taxon>
    </lineage>
</organism>
<dbReference type="GO" id="GO:0016589">
    <property type="term" value="C:NURF complex"/>
    <property type="evidence" value="ECO:0007669"/>
    <property type="project" value="InterPro"/>
</dbReference>
<dbReference type="EMBL" id="OB660703">
    <property type="protein sequence ID" value="CAD7225954.1"/>
    <property type="molecule type" value="Genomic_DNA"/>
</dbReference>
<dbReference type="SUPFAM" id="SSF57903">
    <property type="entry name" value="FYVE/PHD zinc finger"/>
    <property type="match status" value="2"/>
</dbReference>
<dbReference type="GO" id="GO:0006357">
    <property type="term" value="P:regulation of transcription by RNA polymerase II"/>
    <property type="evidence" value="ECO:0007669"/>
    <property type="project" value="InterPro"/>
</dbReference>
<feature type="region of interest" description="Disordered" evidence="5">
    <location>
        <begin position="155"/>
        <end position="213"/>
    </location>
</feature>
<dbReference type="PROSITE" id="PS00633">
    <property type="entry name" value="BROMODOMAIN_1"/>
    <property type="match status" value="1"/>
</dbReference>
<dbReference type="Pfam" id="PF00439">
    <property type="entry name" value="Bromodomain"/>
    <property type="match status" value="1"/>
</dbReference>
<keyword evidence="3" id="KW-0862">Zinc</keyword>
<feature type="compositionally biased region" description="Basic and acidic residues" evidence="5">
    <location>
        <begin position="33"/>
        <end position="48"/>
    </location>
</feature>
<feature type="compositionally biased region" description="Pro residues" evidence="5">
    <location>
        <begin position="56"/>
        <end position="68"/>
    </location>
</feature>
<dbReference type="InterPro" id="IPR001965">
    <property type="entry name" value="Znf_PHD"/>
</dbReference>
<keyword evidence="2" id="KW-0863">Zinc-finger</keyword>
<evidence type="ECO:0000256" key="5">
    <source>
        <dbReference type="SAM" id="MobiDB-lite"/>
    </source>
</evidence>
<dbReference type="Pfam" id="PF00628">
    <property type="entry name" value="PHD"/>
    <property type="match status" value="1"/>
</dbReference>
<evidence type="ECO:0000256" key="3">
    <source>
        <dbReference type="ARBA" id="ARBA00022833"/>
    </source>
</evidence>
<evidence type="ECO:0000313" key="6">
    <source>
        <dbReference type="EMBL" id="CAD7225954.1"/>
    </source>
</evidence>
<feature type="compositionally biased region" description="Low complexity" evidence="5">
    <location>
        <begin position="69"/>
        <end position="79"/>
    </location>
</feature>
<dbReference type="InterPro" id="IPR011011">
    <property type="entry name" value="Znf_FYVE_PHD"/>
</dbReference>
<dbReference type="PRINTS" id="PR00503">
    <property type="entry name" value="BROMODOMAIN"/>
</dbReference>
<reference evidence="6" key="1">
    <citation type="submission" date="2020-11" db="EMBL/GenBank/DDBJ databases">
        <authorList>
            <person name="Tran Van P."/>
        </authorList>
    </citation>
    <scope>NUCLEOTIDE SEQUENCE</scope>
</reference>
<dbReference type="InterPro" id="IPR019786">
    <property type="entry name" value="Zinc_finger_PHD-type_CS"/>
</dbReference>
<dbReference type="PROSITE" id="PS01359">
    <property type="entry name" value="ZF_PHD_1"/>
    <property type="match status" value="1"/>
</dbReference>
<dbReference type="SMART" id="SM00297">
    <property type="entry name" value="BROMO"/>
    <property type="match status" value="1"/>
</dbReference>
<sequence length="464" mass="52568">RIVRLRVATEKLRDEAQRKRQLLHDEISRHLEEHQQVEEARARLEQERYASAFISPPAPPSPQPPPPQRMMSPPSRPASGLPNRQMKSPLPKGSRKRKSTNKEAVVLSGTAALVPGLSQSGAVSLSSHQAAQQHTEVQIEARKAILEAKKRAVAAATKAEVSRRKAIGKQRDLPSVAAKKKKKALKESNRDTPKARGRPVSTPGRKRKLSSGGKNKGPLYCICRKPYDDTKFYIFCDQCEDWLHGSCVGILPCEGDMIEEYFCPKCRPGDPRHTATTMSLNQQSYELLRQFYEDVKCEDWLHGSCVGILPCEGDMIEEYFCPKCRPGDPRHTATTMSLNQQSYELLRQFYEDVKHHNAARPFFDLPDESQHPNYYRLIKEPMDLQLIDMRIRQKQYRTLRDFIGDLNKIFSNARVYFAVGSEVSSNATALEGYVVSKLKSLRSKLFALAPSSITEKHVSGTRRK</sequence>
<dbReference type="OrthoDB" id="784962at2759"/>
<dbReference type="InterPro" id="IPR001487">
    <property type="entry name" value="Bromodomain"/>
</dbReference>
<dbReference type="InterPro" id="IPR036427">
    <property type="entry name" value="Bromodomain-like_sf"/>
</dbReference>
<keyword evidence="1" id="KW-0479">Metal-binding</keyword>
<dbReference type="PROSITE" id="PS50014">
    <property type="entry name" value="BROMODOMAIN_2"/>
    <property type="match status" value="1"/>
</dbReference>
<dbReference type="PANTHER" id="PTHR45975">
    <property type="entry name" value="NUCLEOSOME-REMODELING FACTOR SUBUNIT BPTF"/>
    <property type="match status" value="1"/>
</dbReference>
<dbReference type="Gene3D" id="1.20.920.10">
    <property type="entry name" value="Bromodomain-like"/>
    <property type="match status" value="1"/>
</dbReference>
<dbReference type="InterPro" id="IPR018359">
    <property type="entry name" value="Bromodomain_CS"/>
</dbReference>
<feature type="region of interest" description="Disordered" evidence="5">
    <location>
        <begin position="33"/>
        <end position="103"/>
    </location>
</feature>